<evidence type="ECO:0000313" key="1">
    <source>
        <dbReference type="EMBL" id="MBE1495357.1"/>
    </source>
</evidence>
<accession>A0ABR9HWR8</accession>
<dbReference type="EMBL" id="JADBEG010000001">
    <property type="protein sequence ID" value="MBE1495357.1"/>
    <property type="molecule type" value="Genomic_DNA"/>
</dbReference>
<name>A0ABR9HWR8_9PSEU</name>
<sequence>MAAPVTESGSVECRHQGAVALTAASDRRLTVKNGKVVLFDEVLKQKYLGCTASTPPGTCASSALSPPGAGRAARLTVGGAAVLLDSLTASSLPSATPVQVAAGQSVLTAS</sequence>
<organism evidence="1 2">
    <name type="scientific">Amycolatopsis lexingtonensis</name>
    <dbReference type="NCBI Taxonomy" id="218822"/>
    <lineage>
        <taxon>Bacteria</taxon>
        <taxon>Bacillati</taxon>
        <taxon>Actinomycetota</taxon>
        <taxon>Actinomycetes</taxon>
        <taxon>Pseudonocardiales</taxon>
        <taxon>Pseudonocardiaceae</taxon>
        <taxon>Amycolatopsis</taxon>
    </lineage>
</organism>
<protein>
    <submittedName>
        <fullName evidence="1">Uncharacterized protein</fullName>
    </submittedName>
</protein>
<evidence type="ECO:0000313" key="2">
    <source>
        <dbReference type="Proteomes" id="UP000631670"/>
    </source>
</evidence>
<reference evidence="1 2" key="1">
    <citation type="submission" date="2020-10" db="EMBL/GenBank/DDBJ databases">
        <title>Sequencing the genomes of 1000 actinobacteria strains.</title>
        <authorList>
            <person name="Klenk H.-P."/>
        </authorList>
    </citation>
    <scope>NUCLEOTIDE SEQUENCE [LARGE SCALE GENOMIC DNA]</scope>
    <source>
        <strain evidence="1 2">DSM 44653</strain>
    </source>
</reference>
<keyword evidence="2" id="KW-1185">Reference proteome</keyword>
<proteinExistence type="predicted"/>
<dbReference type="Proteomes" id="UP000631670">
    <property type="component" value="Unassembled WGS sequence"/>
</dbReference>
<comment type="caution">
    <text evidence="1">The sequence shown here is derived from an EMBL/GenBank/DDBJ whole genome shotgun (WGS) entry which is preliminary data.</text>
</comment>
<gene>
    <name evidence="1" type="ORF">H4696_002457</name>
</gene>
<dbReference type="RefSeq" id="WP_086860173.1">
    <property type="nucleotide sequence ID" value="NZ_JADBEG010000001.1"/>
</dbReference>